<dbReference type="PANTHER" id="PTHR11945:SF176">
    <property type="entry name" value="MADS-BOX TRANSCRIPTION FACTOR FAMILY PROTEIN"/>
    <property type="match status" value="1"/>
</dbReference>
<dbReference type="Gene3D" id="3.40.1810.10">
    <property type="entry name" value="Transcription factor, MADS-box"/>
    <property type="match status" value="1"/>
</dbReference>
<dbReference type="GO" id="GO:0046983">
    <property type="term" value="F:protein dimerization activity"/>
    <property type="evidence" value="ECO:0007669"/>
    <property type="project" value="InterPro"/>
</dbReference>
<dbReference type="GO" id="GO:0045944">
    <property type="term" value="P:positive regulation of transcription by RNA polymerase II"/>
    <property type="evidence" value="ECO:0007669"/>
    <property type="project" value="InterPro"/>
</dbReference>
<keyword evidence="4" id="KW-0804">Transcription</keyword>
<keyword evidence="3" id="KW-0238">DNA-binding</keyword>
<dbReference type="PRINTS" id="PR00404">
    <property type="entry name" value="MADSDOMAIN"/>
</dbReference>
<evidence type="ECO:0000259" key="6">
    <source>
        <dbReference type="PROSITE" id="PS50066"/>
    </source>
</evidence>
<evidence type="ECO:0000256" key="1">
    <source>
        <dbReference type="ARBA" id="ARBA00004123"/>
    </source>
</evidence>
<sequence>MGKKRMKMELIRKEKSRMLTFRKRKAGLLKKASEFSILCGVDACVIVFGPKQNDDQQPVAAETWPPNSDEVRSTINKYKDSDQPRKCYLVSDYFTDKKKQVDSELARLHKEIIKAKYPTWDDCLNNLYAVQLRLLLRQLDAKIEIVDKKLGNFKEFQHGLDNGAPWVQATSVNPSVCMKSEDDNNNRYLPNCFQLNPKLFYPEQSHHTTDLLEPTDLQLFSEERLLNVQLPVHFQSEQSAHGATMNANIWDWHGYDSTDLQLSCEAKPLNAQPPMLFRCNQIAPGTSSHPHVMEDAYHQNNSNQFSFKSSSSKLPSVSHIPWMWDDEWFNNADSSMTYIAPTKMPLTPSMQFPMSGFLHQMNSSEGSDFNGNIEFEGKGQGFK</sequence>
<organism evidence="7 8">
    <name type="scientific">Dovyalis caffra</name>
    <dbReference type="NCBI Taxonomy" id="77055"/>
    <lineage>
        <taxon>Eukaryota</taxon>
        <taxon>Viridiplantae</taxon>
        <taxon>Streptophyta</taxon>
        <taxon>Embryophyta</taxon>
        <taxon>Tracheophyta</taxon>
        <taxon>Spermatophyta</taxon>
        <taxon>Magnoliopsida</taxon>
        <taxon>eudicotyledons</taxon>
        <taxon>Gunneridae</taxon>
        <taxon>Pentapetalae</taxon>
        <taxon>rosids</taxon>
        <taxon>fabids</taxon>
        <taxon>Malpighiales</taxon>
        <taxon>Salicaceae</taxon>
        <taxon>Flacourtieae</taxon>
        <taxon>Dovyalis</taxon>
    </lineage>
</organism>
<feature type="domain" description="MADS-box" evidence="6">
    <location>
        <begin position="1"/>
        <end position="51"/>
    </location>
</feature>
<dbReference type="PROSITE" id="PS50066">
    <property type="entry name" value="MADS_BOX_2"/>
    <property type="match status" value="1"/>
</dbReference>
<dbReference type="GO" id="GO:0005634">
    <property type="term" value="C:nucleus"/>
    <property type="evidence" value="ECO:0007669"/>
    <property type="project" value="UniProtKB-SubCell"/>
</dbReference>
<keyword evidence="8" id="KW-1185">Reference proteome</keyword>
<dbReference type="InterPro" id="IPR002100">
    <property type="entry name" value="TF_MADSbox"/>
</dbReference>
<keyword evidence="5" id="KW-0539">Nucleus</keyword>
<dbReference type="AlphaFoldDB" id="A0AAV1R2U5"/>
<comment type="subcellular location">
    <subcellularLocation>
        <location evidence="1">Nucleus</location>
    </subcellularLocation>
</comment>
<proteinExistence type="predicted"/>
<reference evidence="7 8" key="1">
    <citation type="submission" date="2024-01" db="EMBL/GenBank/DDBJ databases">
        <authorList>
            <person name="Waweru B."/>
        </authorList>
    </citation>
    <scope>NUCLEOTIDE SEQUENCE [LARGE SCALE GENOMIC DNA]</scope>
</reference>
<dbReference type="InterPro" id="IPR033897">
    <property type="entry name" value="SRF-like_MADS-box"/>
</dbReference>
<evidence type="ECO:0000256" key="3">
    <source>
        <dbReference type="ARBA" id="ARBA00023125"/>
    </source>
</evidence>
<keyword evidence="2" id="KW-0805">Transcription regulation</keyword>
<evidence type="ECO:0000256" key="4">
    <source>
        <dbReference type="ARBA" id="ARBA00023163"/>
    </source>
</evidence>
<evidence type="ECO:0000256" key="2">
    <source>
        <dbReference type="ARBA" id="ARBA00023015"/>
    </source>
</evidence>
<evidence type="ECO:0000256" key="5">
    <source>
        <dbReference type="ARBA" id="ARBA00023242"/>
    </source>
</evidence>
<dbReference type="SUPFAM" id="SSF55455">
    <property type="entry name" value="SRF-like"/>
    <property type="match status" value="1"/>
</dbReference>
<evidence type="ECO:0000313" key="8">
    <source>
        <dbReference type="Proteomes" id="UP001314170"/>
    </source>
</evidence>
<dbReference type="EMBL" id="CAWUPB010000893">
    <property type="protein sequence ID" value="CAK7328316.1"/>
    <property type="molecule type" value="Genomic_DNA"/>
</dbReference>
<dbReference type="GO" id="GO:0000981">
    <property type="term" value="F:DNA-binding transcription factor activity, RNA polymerase II-specific"/>
    <property type="evidence" value="ECO:0007669"/>
    <property type="project" value="InterPro"/>
</dbReference>
<dbReference type="Pfam" id="PF00319">
    <property type="entry name" value="SRF-TF"/>
    <property type="match status" value="1"/>
</dbReference>
<dbReference type="GO" id="GO:0000978">
    <property type="term" value="F:RNA polymerase II cis-regulatory region sequence-specific DNA binding"/>
    <property type="evidence" value="ECO:0007669"/>
    <property type="project" value="TreeGrafter"/>
</dbReference>
<dbReference type="CDD" id="cd00266">
    <property type="entry name" value="MADS_SRF_like"/>
    <property type="match status" value="1"/>
</dbReference>
<dbReference type="InterPro" id="IPR036879">
    <property type="entry name" value="TF_MADSbox_sf"/>
</dbReference>
<dbReference type="PANTHER" id="PTHR11945">
    <property type="entry name" value="MADS BOX PROTEIN"/>
    <property type="match status" value="1"/>
</dbReference>
<protein>
    <recommendedName>
        <fullName evidence="6">MADS-box domain-containing protein</fullName>
    </recommendedName>
</protein>
<gene>
    <name evidence="7" type="ORF">DCAF_LOCUS6037</name>
</gene>
<evidence type="ECO:0000313" key="7">
    <source>
        <dbReference type="EMBL" id="CAK7328316.1"/>
    </source>
</evidence>
<dbReference type="Proteomes" id="UP001314170">
    <property type="component" value="Unassembled WGS sequence"/>
</dbReference>
<accession>A0AAV1R2U5</accession>
<comment type="caution">
    <text evidence="7">The sequence shown here is derived from an EMBL/GenBank/DDBJ whole genome shotgun (WGS) entry which is preliminary data.</text>
</comment>
<dbReference type="SMART" id="SM00432">
    <property type="entry name" value="MADS"/>
    <property type="match status" value="1"/>
</dbReference>
<name>A0AAV1R2U5_9ROSI</name>